<keyword evidence="1" id="KW-0805">Transcription regulation</keyword>
<dbReference type="EMBL" id="UOEC01000136">
    <property type="protein sequence ID" value="VAV96767.1"/>
    <property type="molecule type" value="Genomic_DNA"/>
</dbReference>
<evidence type="ECO:0000256" key="3">
    <source>
        <dbReference type="ARBA" id="ARBA00023163"/>
    </source>
</evidence>
<evidence type="ECO:0000313" key="5">
    <source>
        <dbReference type="EMBL" id="VAV96767.1"/>
    </source>
</evidence>
<dbReference type="InterPro" id="IPR036390">
    <property type="entry name" value="WH_DNA-bd_sf"/>
</dbReference>
<dbReference type="InterPro" id="IPR036388">
    <property type="entry name" value="WH-like_DNA-bd_sf"/>
</dbReference>
<proteinExistence type="predicted"/>
<keyword evidence="2" id="KW-0238">DNA-binding</keyword>
<dbReference type="InterPro" id="IPR011991">
    <property type="entry name" value="ArsR-like_HTH"/>
</dbReference>
<dbReference type="PANTHER" id="PTHR30154:SF34">
    <property type="entry name" value="TRANSCRIPTIONAL REGULATOR AZLB"/>
    <property type="match status" value="1"/>
</dbReference>
<dbReference type="SMART" id="SM00344">
    <property type="entry name" value="HTH_ASNC"/>
    <property type="match status" value="1"/>
</dbReference>
<dbReference type="InterPro" id="IPR011008">
    <property type="entry name" value="Dimeric_a/b-barrel"/>
</dbReference>
<dbReference type="GO" id="GO:0043200">
    <property type="term" value="P:response to amino acid"/>
    <property type="evidence" value="ECO:0007669"/>
    <property type="project" value="TreeGrafter"/>
</dbReference>
<dbReference type="AlphaFoldDB" id="A0A3B0RWS5"/>
<dbReference type="PROSITE" id="PS50956">
    <property type="entry name" value="HTH_ASNC_2"/>
    <property type="match status" value="1"/>
</dbReference>
<dbReference type="SUPFAM" id="SSF46785">
    <property type="entry name" value="Winged helix' DNA-binding domain"/>
    <property type="match status" value="1"/>
</dbReference>
<evidence type="ECO:0000256" key="2">
    <source>
        <dbReference type="ARBA" id="ARBA00023125"/>
    </source>
</evidence>
<evidence type="ECO:0000259" key="4">
    <source>
        <dbReference type="PROSITE" id="PS50956"/>
    </source>
</evidence>
<protein>
    <recommendedName>
        <fullName evidence="4">HTH asnC-type domain-containing protein</fullName>
    </recommendedName>
</protein>
<dbReference type="InterPro" id="IPR000485">
    <property type="entry name" value="AsnC-type_HTH_dom"/>
</dbReference>
<dbReference type="CDD" id="cd00090">
    <property type="entry name" value="HTH_ARSR"/>
    <property type="match status" value="1"/>
</dbReference>
<gene>
    <name evidence="5" type="ORF">MNBD_ALPHA08-221</name>
</gene>
<dbReference type="SUPFAM" id="SSF54909">
    <property type="entry name" value="Dimeric alpha+beta barrel"/>
    <property type="match status" value="1"/>
</dbReference>
<dbReference type="InterPro" id="IPR019885">
    <property type="entry name" value="Tscrpt_reg_HTH_AsnC-type_CS"/>
</dbReference>
<dbReference type="Pfam" id="PF01037">
    <property type="entry name" value="AsnC_trans_reg"/>
    <property type="match status" value="1"/>
</dbReference>
<dbReference type="Gene3D" id="3.30.70.920">
    <property type="match status" value="1"/>
</dbReference>
<dbReference type="Gene3D" id="1.10.10.10">
    <property type="entry name" value="Winged helix-like DNA-binding domain superfamily/Winged helix DNA-binding domain"/>
    <property type="match status" value="1"/>
</dbReference>
<keyword evidence="3" id="KW-0804">Transcription</keyword>
<dbReference type="PRINTS" id="PR00033">
    <property type="entry name" value="HTHASNC"/>
</dbReference>
<feature type="domain" description="HTH asnC-type" evidence="4">
    <location>
        <begin position="4"/>
        <end position="65"/>
    </location>
</feature>
<sequence>MHELDRMEKRILALLQKNASLSSSEIAERLGSSQSPIWRRINNLEKSGIIAKKVALADNKKLGIGIVVFVRIKMTQHGRQALSEFENKICKFPQVQECQLLLGESDFRLRVIAKDLDNYEKFLRENLMQMNGVREIVSSVVVRSAKDTREIPLELM</sequence>
<dbReference type="InterPro" id="IPR019887">
    <property type="entry name" value="Tscrpt_reg_AsnC/Lrp_C"/>
</dbReference>
<dbReference type="PANTHER" id="PTHR30154">
    <property type="entry name" value="LEUCINE-RESPONSIVE REGULATORY PROTEIN"/>
    <property type="match status" value="1"/>
</dbReference>
<reference evidence="5" key="1">
    <citation type="submission" date="2018-06" db="EMBL/GenBank/DDBJ databases">
        <authorList>
            <person name="Zhirakovskaya E."/>
        </authorList>
    </citation>
    <scope>NUCLEOTIDE SEQUENCE</scope>
</reference>
<organism evidence="5">
    <name type="scientific">hydrothermal vent metagenome</name>
    <dbReference type="NCBI Taxonomy" id="652676"/>
    <lineage>
        <taxon>unclassified sequences</taxon>
        <taxon>metagenomes</taxon>
        <taxon>ecological metagenomes</taxon>
    </lineage>
</organism>
<dbReference type="InterPro" id="IPR019888">
    <property type="entry name" value="Tscrpt_reg_AsnC-like"/>
</dbReference>
<dbReference type="GO" id="GO:0005829">
    <property type="term" value="C:cytosol"/>
    <property type="evidence" value="ECO:0007669"/>
    <property type="project" value="TreeGrafter"/>
</dbReference>
<evidence type="ECO:0000256" key="1">
    <source>
        <dbReference type="ARBA" id="ARBA00023015"/>
    </source>
</evidence>
<dbReference type="PROSITE" id="PS00519">
    <property type="entry name" value="HTH_ASNC_1"/>
    <property type="match status" value="1"/>
</dbReference>
<dbReference type="Pfam" id="PF13412">
    <property type="entry name" value="HTH_24"/>
    <property type="match status" value="1"/>
</dbReference>
<accession>A0A3B0RWS5</accession>
<name>A0A3B0RWS5_9ZZZZ</name>
<dbReference type="GO" id="GO:0043565">
    <property type="term" value="F:sequence-specific DNA binding"/>
    <property type="evidence" value="ECO:0007669"/>
    <property type="project" value="InterPro"/>
</dbReference>